<dbReference type="CDD" id="cd19415">
    <property type="entry name" value="lipocalin_ApoM_AGP"/>
    <property type="match status" value="1"/>
</dbReference>
<proteinExistence type="predicted"/>
<keyword evidence="4" id="KW-0325">Glycoprotein</keyword>
<dbReference type="PANTHER" id="PTHR11967:SF2">
    <property type="entry name" value="ALPHA-1-ACID GLYCOPROTEIN 1"/>
    <property type="match status" value="1"/>
</dbReference>
<dbReference type="Ensembl" id="ENSENLT00000006146.1">
    <property type="protein sequence ID" value="ENSENLP00000005866.1"/>
    <property type="gene ID" value="ENSENLG00000002838.1"/>
</dbReference>
<dbReference type="SUPFAM" id="SSF50814">
    <property type="entry name" value="Lipocalins"/>
    <property type="match status" value="1"/>
</dbReference>
<reference evidence="6" key="3">
    <citation type="submission" date="2025-09" db="UniProtKB">
        <authorList>
            <consortium name="Ensembl"/>
        </authorList>
    </citation>
    <scope>IDENTIFICATION</scope>
</reference>
<feature type="chain" id="PRO_5025557849" description="Apolipoprotein M" evidence="5">
    <location>
        <begin position="19"/>
        <end position="196"/>
    </location>
</feature>
<accession>A0A665TR58</accession>
<evidence type="ECO:0000313" key="7">
    <source>
        <dbReference type="Proteomes" id="UP000472264"/>
    </source>
</evidence>
<feature type="signal peptide" evidence="5">
    <location>
        <begin position="1"/>
        <end position="18"/>
    </location>
</feature>
<dbReference type="GO" id="GO:0005576">
    <property type="term" value="C:extracellular region"/>
    <property type="evidence" value="ECO:0007669"/>
    <property type="project" value="UniProtKB-SubCell"/>
</dbReference>
<dbReference type="InterPro" id="IPR012674">
    <property type="entry name" value="Calycin"/>
</dbReference>
<evidence type="ECO:0000256" key="2">
    <source>
        <dbReference type="ARBA" id="ARBA00022525"/>
    </source>
</evidence>
<evidence type="ECO:0000313" key="6">
    <source>
        <dbReference type="Ensembl" id="ENSENLP00000005866.1"/>
    </source>
</evidence>
<dbReference type="OMA" id="CPYESEA"/>
<reference evidence="6" key="2">
    <citation type="submission" date="2025-08" db="UniProtKB">
        <authorList>
            <consortium name="Ensembl"/>
        </authorList>
    </citation>
    <scope>IDENTIFICATION</scope>
</reference>
<comment type="subcellular location">
    <subcellularLocation>
        <location evidence="1">Secreted</location>
    </subcellularLocation>
</comment>
<keyword evidence="3 5" id="KW-0732">Signal</keyword>
<dbReference type="PANTHER" id="PTHR11967">
    <property type="entry name" value="ALPHA-1-ACID GLYCOPROTEIN"/>
    <property type="match status" value="1"/>
</dbReference>
<organism evidence="6 7">
    <name type="scientific">Echeneis naucrates</name>
    <name type="common">Live sharksucker</name>
    <dbReference type="NCBI Taxonomy" id="173247"/>
    <lineage>
        <taxon>Eukaryota</taxon>
        <taxon>Metazoa</taxon>
        <taxon>Chordata</taxon>
        <taxon>Craniata</taxon>
        <taxon>Vertebrata</taxon>
        <taxon>Euteleostomi</taxon>
        <taxon>Actinopterygii</taxon>
        <taxon>Neopterygii</taxon>
        <taxon>Teleostei</taxon>
        <taxon>Neoteleostei</taxon>
        <taxon>Acanthomorphata</taxon>
        <taxon>Carangaria</taxon>
        <taxon>Carangiformes</taxon>
        <taxon>Echeneidae</taxon>
        <taxon>Echeneis</taxon>
    </lineage>
</organism>
<dbReference type="InParanoid" id="A0A665TR58"/>
<name>A0A665TR58_ECHNA</name>
<sequence length="196" mass="21767">MSVQLCLALLALSALTAASDPDCEELIKPVVDRSGLYGRWIFYTGTTSNEDLLKGLQAINSSWLELSPIPDSADITLRWGDKIGGKCHYGETNGTVAELTKMTFNINNSTSEHVGKHLVTCPECLLWIDDSITTENGETKNAKNLYLFTKSGNLDDAHLEVFKKQVTCLNFQSEFHRTTTDLCPYEKEPATDVKEE</sequence>
<protein>
    <recommendedName>
        <fullName evidence="8">Apolipoprotein M</fullName>
    </recommendedName>
</protein>
<evidence type="ECO:0008006" key="8">
    <source>
        <dbReference type="Google" id="ProtNLM"/>
    </source>
</evidence>
<dbReference type="Gene3D" id="2.40.128.20">
    <property type="match status" value="1"/>
</dbReference>
<keyword evidence="2" id="KW-0964">Secreted</keyword>
<keyword evidence="7" id="KW-1185">Reference proteome</keyword>
<reference evidence="6" key="1">
    <citation type="submission" date="2021-04" db="EMBL/GenBank/DDBJ databases">
        <authorList>
            <consortium name="Wellcome Sanger Institute Data Sharing"/>
        </authorList>
    </citation>
    <scope>NUCLEOTIDE SEQUENCE [LARGE SCALE GENOMIC DNA]</scope>
</reference>
<evidence type="ECO:0000256" key="4">
    <source>
        <dbReference type="ARBA" id="ARBA00023180"/>
    </source>
</evidence>
<dbReference type="AlphaFoldDB" id="A0A665TR58"/>
<evidence type="ECO:0000256" key="5">
    <source>
        <dbReference type="SAM" id="SignalP"/>
    </source>
</evidence>
<evidence type="ECO:0000256" key="3">
    <source>
        <dbReference type="ARBA" id="ARBA00022729"/>
    </source>
</evidence>
<dbReference type="Proteomes" id="UP000472264">
    <property type="component" value="Chromosome 9"/>
</dbReference>
<evidence type="ECO:0000256" key="1">
    <source>
        <dbReference type="ARBA" id="ARBA00004613"/>
    </source>
</evidence>